<dbReference type="Proteomes" id="UP001190926">
    <property type="component" value="Unassembled WGS sequence"/>
</dbReference>
<feature type="compositionally biased region" description="Polar residues" evidence="2">
    <location>
        <begin position="229"/>
        <end position="241"/>
    </location>
</feature>
<proteinExistence type="predicted"/>
<sequence>MSSSANEDREQRKTTSMEKSDLMTIEFLRARLLSERSVSKTARQRADDLANRVAELEEQLKFVSLQREKAEKATTDILVILKNHGMGDISEEYDSCSEQEENSLDFKARNGSLNTEDTSTNVELRNNEKEAYSSSEIESSPSTGRSLSWKSTRDAQHSIEKKKYMDSVRRRASFSSNSSSSRRVGKSCRRIKRRDTRSVEELQNDGIEKTTHSKGSSNCSDGEPDRLTESSGYANGKNSLENPVLGRSSVTQKVNGHYFNVPEKDIDMESALLHQAQLIGRYEEEEKAQREWEEKFRENNSCTQDSCDPGNYSDVTEERYETKVRELSCAPGTLDSDDQELKQEPADAIGEEPQTSKVSPSVADADKGILQGEKCSTGIIAPESLTSDFSFPKSVKSPEDFSGRADEASRHRSQQYLPTVSVIEHTPPKTSPSYAGQITPLSWASSSYELAVVPQDTSSSLGSVLEALQRAKLSLSQKLSSSPLAAEGTSGNAVGPSNTETNIMDGIQVPLGTPGLFRLPTDYQFEATTRSNPGNDARPSFGNFPHEFAADRFLAEPFVEPRSALSGDLFRTVPSRTLSPEMRPLFSPQRFLSQPRLGGGTPPSTAMSHLDPYSNHVLPPRQDSYPFLPDITLAIPPNEEAISRTAQSSEKGLPPVMRLSSYDGRPGPSMYR</sequence>
<keyword evidence="1" id="KW-0175">Coiled coil</keyword>
<evidence type="ECO:0000256" key="2">
    <source>
        <dbReference type="SAM" id="MobiDB-lite"/>
    </source>
</evidence>
<name>A0AAD4IP37_PERFH</name>
<feature type="compositionally biased region" description="Basic residues" evidence="2">
    <location>
        <begin position="183"/>
        <end position="195"/>
    </location>
</feature>
<feature type="region of interest" description="Disordered" evidence="2">
    <location>
        <begin position="638"/>
        <end position="672"/>
    </location>
</feature>
<feature type="region of interest" description="Disordered" evidence="2">
    <location>
        <begin position="479"/>
        <end position="498"/>
    </location>
</feature>
<feature type="coiled-coil region" evidence="1">
    <location>
        <begin position="39"/>
        <end position="73"/>
    </location>
</feature>
<feature type="compositionally biased region" description="Basic and acidic residues" evidence="2">
    <location>
        <begin position="151"/>
        <end position="169"/>
    </location>
</feature>
<feature type="region of interest" description="Disordered" evidence="2">
    <location>
        <begin position="390"/>
        <end position="412"/>
    </location>
</feature>
<feature type="compositionally biased region" description="Basic and acidic residues" evidence="2">
    <location>
        <begin position="196"/>
        <end position="211"/>
    </location>
</feature>
<feature type="compositionally biased region" description="Polar residues" evidence="2">
    <location>
        <begin position="489"/>
        <end position="498"/>
    </location>
</feature>
<feature type="compositionally biased region" description="Acidic residues" evidence="2">
    <location>
        <begin position="92"/>
        <end position="103"/>
    </location>
</feature>
<evidence type="ECO:0000313" key="3">
    <source>
        <dbReference type="EMBL" id="KAH6756279.1"/>
    </source>
</evidence>
<feature type="region of interest" description="Disordered" evidence="2">
    <location>
        <begin position="92"/>
        <end position="247"/>
    </location>
</feature>
<organism evidence="3 4">
    <name type="scientific">Perilla frutescens var. hirtella</name>
    <name type="common">Perilla citriodora</name>
    <name type="synonym">Perilla setoyensis</name>
    <dbReference type="NCBI Taxonomy" id="608512"/>
    <lineage>
        <taxon>Eukaryota</taxon>
        <taxon>Viridiplantae</taxon>
        <taxon>Streptophyta</taxon>
        <taxon>Embryophyta</taxon>
        <taxon>Tracheophyta</taxon>
        <taxon>Spermatophyta</taxon>
        <taxon>Magnoliopsida</taxon>
        <taxon>eudicotyledons</taxon>
        <taxon>Gunneridae</taxon>
        <taxon>Pentapetalae</taxon>
        <taxon>asterids</taxon>
        <taxon>lamiids</taxon>
        <taxon>Lamiales</taxon>
        <taxon>Lamiaceae</taxon>
        <taxon>Nepetoideae</taxon>
        <taxon>Elsholtzieae</taxon>
        <taxon>Perilla</taxon>
    </lineage>
</organism>
<gene>
    <name evidence="3" type="ORF">C2S53_003699</name>
</gene>
<comment type="caution">
    <text evidence="3">The sequence shown here is derived from an EMBL/GenBank/DDBJ whole genome shotgun (WGS) entry which is preliminary data.</text>
</comment>
<feature type="compositionally biased region" description="Low complexity" evidence="2">
    <location>
        <begin position="132"/>
        <end position="146"/>
    </location>
</feature>
<feature type="region of interest" description="Disordered" evidence="2">
    <location>
        <begin position="1"/>
        <end position="20"/>
    </location>
</feature>
<reference evidence="3 4" key="1">
    <citation type="journal article" date="2021" name="Nat. Commun.">
        <title>Incipient diploidization of the medicinal plant Perilla within 10,000 years.</title>
        <authorList>
            <person name="Zhang Y."/>
            <person name="Shen Q."/>
            <person name="Leng L."/>
            <person name="Zhang D."/>
            <person name="Chen S."/>
            <person name="Shi Y."/>
            <person name="Ning Z."/>
            <person name="Chen S."/>
        </authorList>
    </citation>
    <scope>NUCLEOTIDE SEQUENCE [LARGE SCALE GENOMIC DNA]</scope>
    <source>
        <strain evidence="4">cv. PC099</strain>
    </source>
</reference>
<dbReference type="EMBL" id="SDAM02029562">
    <property type="protein sequence ID" value="KAH6756279.1"/>
    <property type="molecule type" value="Genomic_DNA"/>
</dbReference>
<keyword evidence="4" id="KW-1185">Reference proteome</keyword>
<dbReference type="AlphaFoldDB" id="A0AAD4IP37"/>
<feature type="compositionally biased region" description="Polar residues" evidence="2">
    <location>
        <begin position="111"/>
        <end position="124"/>
    </location>
</feature>
<evidence type="ECO:0000256" key="1">
    <source>
        <dbReference type="SAM" id="Coils"/>
    </source>
</evidence>
<protein>
    <submittedName>
        <fullName evidence="3">Uncharacterized protein</fullName>
    </submittedName>
</protein>
<feature type="compositionally biased region" description="Low complexity" evidence="2">
    <location>
        <begin position="173"/>
        <end position="182"/>
    </location>
</feature>
<accession>A0AAD4IP37</accession>
<evidence type="ECO:0000313" key="4">
    <source>
        <dbReference type="Proteomes" id="UP001190926"/>
    </source>
</evidence>
<dbReference type="PANTHER" id="PTHR33701:SF3">
    <property type="entry name" value="TRANSCRIPTIONAL REGULATOR ATRX"/>
    <property type="match status" value="1"/>
</dbReference>
<dbReference type="PANTHER" id="PTHR33701">
    <property type="entry name" value="TRANSMEMBRANE PROTEIN"/>
    <property type="match status" value="1"/>
</dbReference>
<feature type="compositionally biased region" description="Basic and acidic residues" evidence="2">
    <location>
        <begin position="396"/>
        <end position="410"/>
    </location>
</feature>